<proteinExistence type="inferred from homology"/>
<protein>
    <submittedName>
        <fullName evidence="5">SigmaB-controlled gene product</fullName>
    </submittedName>
</protein>
<dbReference type="EMBL" id="FMPG01000012">
    <property type="protein sequence ID" value="SCT30510.1"/>
    <property type="molecule type" value="Genomic_DNA"/>
</dbReference>
<evidence type="ECO:0000256" key="1">
    <source>
        <dbReference type="ARBA" id="ARBA00009129"/>
    </source>
</evidence>
<evidence type="ECO:0000313" key="4">
    <source>
        <dbReference type="EMBL" id="SCT23332.1"/>
    </source>
</evidence>
<evidence type="ECO:0000259" key="3">
    <source>
        <dbReference type="Pfam" id="PF05532"/>
    </source>
</evidence>
<dbReference type="InterPro" id="IPR036629">
    <property type="entry name" value="YjbJ_sf"/>
</dbReference>
<evidence type="ECO:0000313" key="6">
    <source>
        <dbReference type="Proteomes" id="UP000095412"/>
    </source>
</evidence>
<organism evidence="5 7">
    <name type="scientific">Staphylococcus caeli</name>
    <dbReference type="NCBI Taxonomy" id="2201815"/>
    <lineage>
        <taxon>Bacteria</taxon>
        <taxon>Bacillati</taxon>
        <taxon>Bacillota</taxon>
        <taxon>Bacilli</taxon>
        <taxon>Bacillales</taxon>
        <taxon>Staphylococcaceae</taxon>
        <taxon>Staphylococcus</taxon>
    </lineage>
</organism>
<comment type="similarity">
    <text evidence="1">Belongs to the UPF0337 (CsbD) family.</text>
</comment>
<dbReference type="OrthoDB" id="2134937at2"/>
<dbReference type="SUPFAM" id="SSF69047">
    <property type="entry name" value="Hypothetical protein YjbJ"/>
    <property type="match status" value="1"/>
</dbReference>
<reference evidence="4 6" key="1">
    <citation type="submission" date="2016-09" db="EMBL/GenBank/DDBJ databases">
        <authorList>
            <consortium name="Pathogen Informatics"/>
            <person name="Sun Q."/>
            <person name="Inoue M."/>
        </authorList>
    </citation>
    <scope>NUCLEOTIDE SEQUENCE [LARGE SCALE GENOMIC DNA]</scope>
    <source>
        <strain evidence="4 6">82C</strain>
    </source>
</reference>
<dbReference type="Proteomes" id="UP000095412">
    <property type="component" value="Unassembled WGS sequence"/>
</dbReference>
<dbReference type="AlphaFoldDB" id="A0A1D4PK80"/>
<sequence length="60" mass="6819">MADESKFDQVKGNLKETVGNVMDNKELEKEGQDEKNAGKAKEITENAKDKVNDFIDKFKK</sequence>
<dbReference type="Gene3D" id="1.10.1470.10">
    <property type="entry name" value="YjbJ"/>
    <property type="match status" value="1"/>
</dbReference>
<evidence type="ECO:0000313" key="5">
    <source>
        <dbReference type="EMBL" id="SCT30510.1"/>
    </source>
</evidence>
<evidence type="ECO:0000313" key="7">
    <source>
        <dbReference type="Proteomes" id="UP000095768"/>
    </source>
</evidence>
<evidence type="ECO:0000256" key="2">
    <source>
        <dbReference type="SAM" id="MobiDB-lite"/>
    </source>
</evidence>
<feature type="compositionally biased region" description="Basic and acidic residues" evidence="2">
    <location>
        <begin position="23"/>
        <end position="44"/>
    </location>
</feature>
<dbReference type="Proteomes" id="UP000095768">
    <property type="component" value="Unassembled WGS sequence"/>
</dbReference>
<accession>A0A1D4PK80</accession>
<dbReference type="InterPro" id="IPR008462">
    <property type="entry name" value="CsbD"/>
</dbReference>
<dbReference type="Pfam" id="PF05532">
    <property type="entry name" value="CsbD"/>
    <property type="match status" value="1"/>
</dbReference>
<keyword evidence="6" id="KW-1185">Reference proteome</keyword>
<dbReference type="EMBL" id="FMPI01000016">
    <property type="protein sequence ID" value="SCT23332.1"/>
    <property type="molecule type" value="Genomic_DNA"/>
</dbReference>
<gene>
    <name evidence="5" type="primary">csbD</name>
    <name evidence="5" type="ORF">SAMEA2297795_02198</name>
    <name evidence="4" type="ORF">SAMEA2297796_01981</name>
</gene>
<reference evidence="5 7" key="2">
    <citation type="submission" date="2016-09" db="EMBL/GenBank/DDBJ databases">
        <authorList>
            <consortium name="Pathogen Informatics"/>
        </authorList>
    </citation>
    <scope>NUCLEOTIDE SEQUENCE [LARGE SCALE GENOMIC DNA]</scope>
    <source>
        <strain evidence="5 7">82B</strain>
    </source>
</reference>
<feature type="region of interest" description="Disordered" evidence="2">
    <location>
        <begin position="1"/>
        <end position="44"/>
    </location>
</feature>
<dbReference type="RefSeq" id="WP_069996157.1">
    <property type="nucleotide sequence ID" value="NZ_FMPG01000012.1"/>
</dbReference>
<name>A0A1D4PK80_9STAP</name>
<feature type="domain" description="CsbD-like" evidence="3">
    <location>
        <begin position="4"/>
        <end position="53"/>
    </location>
</feature>